<dbReference type="RefSeq" id="WP_311818643.1">
    <property type="nucleotide sequence ID" value="NZ_JARQBN010000004.1"/>
</dbReference>
<dbReference type="Pfam" id="PF04932">
    <property type="entry name" value="Wzy_C"/>
    <property type="match status" value="1"/>
</dbReference>
<evidence type="ECO:0000256" key="2">
    <source>
        <dbReference type="ARBA" id="ARBA00022692"/>
    </source>
</evidence>
<keyword evidence="2 5" id="KW-0812">Transmembrane</keyword>
<evidence type="ECO:0000313" key="8">
    <source>
        <dbReference type="Proteomes" id="UP001265301"/>
    </source>
</evidence>
<evidence type="ECO:0000256" key="3">
    <source>
        <dbReference type="ARBA" id="ARBA00022989"/>
    </source>
</evidence>
<comment type="subcellular location">
    <subcellularLocation>
        <location evidence="1">Membrane</location>
        <topology evidence="1">Multi-pass membrane protein</topology>
    </subcellularLocation>
</comment>
<feature type="transmembrane region" description="Helical" evidence="5">
    <location>
        <begin position="203"/>
        <end position="222"/>
    </location>
</feature>
<organism evidence="7 8">
    <name type="scientific">Enterococcus viikkiensis</name>
    <dbReference type="NCBI Taxonomy" id="930854"/>
    <lineage>
        <taxon>Bacteria</taxon>
        <taxon>Bacillati</taxon>
        <taxon>Bacillota</taxon>
        <taxon>Bacilli</taxon>
        <taxon>Lactobacillales</taxon>
        <taxon>Enterococcaceae</taxon>
        <taxon>Enterococcus</taxon>
    </lineage>
</organism>
<feature type="transmembrane region" description="Helical" evidence="5">
    <location>
        <begin position="171"/>
        <end position="196"/>
    </location>
</feature>
<keyword evidence="7" id="KW-0436">Ligase</keyword>
<sequence length="471" mass="53505">MNIEKIENHTIIFKKIFLFTFSTGLLIRLIGAYSLLPSKIDTLFFTLVSLLGLMLLFTDFFILKKISIKKNILLILFILALLLSAIVNGPSGLIANFKLIIWQIIYLFVVFQVGYTVELHESINTLEKIIIISWNILTILSILMFFGHFSYVAPLDKFYNGLRIGFVENRLYGVFADPNFAGTVSVAVLLLSVYYILSKKNFLFIKVTSIISLPIQFIYIVLSGSRTALISLVVVAFFGTLFFAYHRGKRKISSYGISFLLGLIAVLFVFGGEWAIKYSLPKMAQNTPVVFSIKTNSAKHHDKKTDVTLARADVDQKDDVSNNRFELWKSSFEIFKSTPLVGTSPRNLMDYAEKKLPSTFIATKKQTSHNFIFYLLATTGVLGTLPILLFILIKIFIALRVLIISKENSYNRFLLDTLVCLAILVSACFLTELVLVNKIGTFLFWLYLGKVALFSDEFLKKRDVIYETTKR</sequence>
<proteinExistence type="predicted"/>
<evidence type="ECO:0000256" key="4">
    <source>
        <dbReference type="ARBA" id="ARBA00023136"/>
    </source>
</evidence>
<feature type="domain" description="O-antigen ligase-related" evidence="6">
    <location>
        <begin position="216"/>
        <end position="386"/>
    </location>
</feature>
<dbReference type="Proteomes" id="UP001265301">
    <property type="component" value="Unassembled WGS sequence"/>
</dbReference>
<feature type="transmembrane region" description="Helical" evidence="5">
    <location>
        <begin position="12"/>
        <end position="36"/>
    </location>
</feature>
<feature type="transmembrane region" description="Helical" evidence="5">
    <location>
        <begin position="371"/>
        <end position="393"/>
    </location>
</feature>
<name>A0ABU3FNK7_9ENTE</name>
<dbReference type="InterPro" id="IPR007016">
    <property type="entry name" value="O-antigen_ligase-rel_domated"/>
</dbReference>
<feature type="transmembrane region" description="Helical" evidence="5">
    <location>
        <begin position="72"/>
        <end position="93"/>
    </location>
</feature>
<feature type="transmembrane region" description="Helical" evidence="5">
    <location>
        <begin position="42"/>
        <end position="63"/>
    </location>
</feature>
<feature type="transmembrane region" description="Helical" evidence="5">
    <location>
        <begin position="129"/>
        <end position="151"/>
    </location>
</feature>
<dbReference type="EMBL" id="JARQBN010000004">
    <property type="protein sequence ID" value="MDT2827538.1"/>
    <property type="molecule type" value="Genomic_DNA"/>
</dbReference>
<reference evidence="7 8" key="1">
    <citation type="submission" date="2023-03" db="EMBL/GenBank/DDBJ databases">
        <authorList>
            <person name="Shen W."/>
            <person name="Cai J."/>
        </authorList>
    </citation>
    <scope>NUCLEOTIDE SEQUENCE [LARGE SCALE GENOMIC DNA]</scope>
    <source>
        <strain evidence="7 8">B101</strain>
    </source>
</reference>
<dbReference type="PANTHER" id="PTHR37422:SF13">
    <property type="entry name" value="LIPOPOLYSACCHARIDE BIOSYNTHESIS PROTEIN PA4999-RELATED"/>
    <property type="match status" value="1"/>
</dbReference>
<feature type="transmembrane region" description="Helical" evidence="5">
    <location>
        <begin position="413"/>
        <end position="436"/>
    </location>
</feature>
<keyword evidence="3 5" id="KW-1133">Transmembrane helix</keyword>
<gene>
    <name evidence="7" type="ORF">P7H59_03610</name>
</gene>
<feature type="transmembrane region" description="Helical" evidence="5">
    <location>
        <begin position="228"/>
        <end position="245"/>
    </location>
</feature>
<dbReference type="PANTHER" id="PTHR37422">
    <property type="entry name" value="TEICHURONIC ACID BIOSYNTHESIS PROTEIN TUAE"/>
    <property type="match status" value="1"/>
</dbReference>
<evidence type="ECO:0000313" key="7">
    <source>
        <dbReference type="EMBL" id="MDT2827538.1"/>
    </source>
</evidence>
<dbReference type="InterPro" id="IPR051533">
    <property type="entry name" value="WaaL-like"/>
</dbReference>
<keyword evidence="4 5" id="KW-0472">Membrane</keyword>
<keyword evidence="8" id="KW-1185">Reference proteome</keyword>
<evidence type="ECO:0000256" key="5">
    <source>
        <dbReference type="SAM" id="Phobius"/>
    </source>
</evidence>
<feature type="transmembrane region" description="Helical" evidence="5">
    <location>
        <begin position="99"/>
        <end position="117"/>
    </location>
</feature>
<comment type="caution">
    <text evidence="7">The sequence shown here is derived from an EMBL/GenBank/DDBJ whole genome shotgun (WGS) entry which is preliminary data.</text>
</comment>
<evidence type="ECO:0000256" key="1">
    <source>
        <dbReference type="ARBA" id="ARBA00004141"/>
    </source>
</evidence>
<dbReference type="GO" id="GO:0016874">
    <property type="term" value="F:ligase activity"/>
    <property type="evidence" value="ECO:0007669"/>
    <property type="project" value="UniProtKB-KW"/>
</dbReference>
<feature type="transmembrane region" description="Helical" evidence="5">
    <location>
        <begin position="257"/>
        <end position="276"/>
    </location>
</feature>
<accession>A0ABU3FNK7</accession>
<evidence type="ECO:0000259" key="6">
    <source>
        <dbReference type="Pfam" id="PF04932"/>
    </source>
</evidence>
<protein>
    <submittedName>
        <fullName evidence="7">O-antigen ligase family protein</fullName>
    </submittedName>
</protein>